<evidence type="ECO:0000256" key="1">
    <source>
        <dbReference type="ARBA" id="ARBA00001911"/>
    </source>
</evidence>
<evidence type="ECO:0000256" key="5">
    <source>
        <dbReference type="ARBA" id="ARBA00022968"/>
    </source>
</evidence>
<dbReference type="FunFam" id="3.40.50.720:FF:000065">
    <property type="entry name" value="UDP-glucuronic acid decarboxylase 1"/>
    <property type="match status" value="1"/>
</dbReference>
<evidence type="ECO:0000256" key="12">
    <source>
        <dbReference type="ARBA" id="ARBA00037859"/>
    </source>
</evidence>
<keyword evidence="10" id="KW-0325">Glycoprotein</keyword>
<name>A0A2A4YKB7_UNCAE</name>
<evidence type="ECO:0000256" key="2">
    <source>
        <dbReference type="ARBA" id="ARBA00004323"/>
    </source>
</evidence>
<dbReference type="GO" id="GO:0048040">
    <property type="term" value="F:UDP-glucuronate decarboxylase activity"/>
    <property type="evidence" value="ECO:0007669"/>
    <property type="project" value="TreeGrafter"/>
</dbReference>
<evidence type="ECO:0000256" key="4">
    <source>
        <dbReference type="ARBA" id="ARBA00022793"/>
    </source>
</evidence>
<keyword evidence="11" id="KW-0456">Lyase</keyword>
<dbReference type="GO" id="GO:0070403">
    <property type="term" value="F:NAD+ binding"/>
    <property type="evidence" value="ECO:0007669"/>
    <property type="project" value="InterPro"/>
</dbReference>
<reference evidence="15" key="1">
    <citation type="submission" date="2017-08" db="EMBL/GenBank/DDBJ databases">
        <title>A dynamic microbial community with high functional redundancy inhabits the cold, oxic subseafloor aquifer.</title>
        <authorList>
            <person name="Tully B.J."/>
            <person name="Wheat C.G."/>
            <person name="Glazer B.T."/>
            <person name="Huber J.A."/>
        </authorList>
    </citation>
    <scope>NUCLEOTIDE SEQUENCE [LARGE SCALE GENOMIC DNA]</scope>
</reference>
<comment type="caution">
    <text evidence="14">The sequence shown here is derived from an EMBL/GenBank/DDBJ whole genome shotgun (WGS) entry which is preliminary data.</text>
</comment>
<evidence type="ECO:0000256" key="6">
    <source>
        <dbReference type="ARBA" id="ARBA00022989"/>
    </source>
</evidence>
<dbReference type="GO" id="GO:0033320">
    <property type="term" value="P:UDP-D-xylose biosynthetic process"/>
    <property type="evidence" value="ECO:0007669"/>
    <property type="project" value="UniProtKB-UniPathway"/>
</dbReference>
<keyword evidence="7" id="KW-0520">NAD</keyword>
<comment type="cofactor">
    <cofactor evidence="1">
        <name>NAD(+)</name>
        <dbReference type="ChEBI" id="CHEBI:57540"/>
    </cofactor>
</comment>
<proteinExistence type="predicted"/>
<dbReference type="UniPathway" id="UPA00796">
    <property type="reaction ID" value="UER00771"/>
</dbReference>
<dbReference type="InterPro" id="IPR001509">
    <property type="entry name" value="Epimerase_deHydtase"/>
</dbReference>
<evidence type="ECO:0000256" key="8">
    <source>
        <dbReference type="ARBA" id="ARBA00023034"/>
    </source>
</evidence>
<protein>
    <submittedName>
        <fullName evidence="14">NAD-dependent dehydratase</fullName>
    </submittedName>
</protein>
<keyword evidence="6" id="KW-1133">Transmembrane helix</keyword>
<dbReference type="EMBL" id="NVUU01000024">
    <property type="protein sequence ID" value="PCI95268.1"/>
    <property type="molecule type" value="Genomic_DNA"/>
</dbReference>
<dbReference type="Pfam" id="PF01370">
    <property type="entry name" value="Epimerase"/>
    <property type="match status" value="1"/>
</dbReference>
<dbReference type="AlphaFoldDB" id="A0A2A4YKB7"/>
<dbReference type="PANTHER" id="PTHR43078:SF6">
    <property type="entry name" value="UDP-GLUCURONIC ACID DECARBOXYLASE 1"/>
    <property type="match status" value="1"/>
</dbReference>
<evidence type="ECO:0000313" key="14">
    <source>
        <dbReference type="EMBL" id="PCI95268.1"/>
    </source>
</evidence>
<dbReference type="GO" id="GO:0042732">
    <property type="term" value="P:D-xylose metabolic process"/>
    <property type="evidence" value="ECO:0007669"/>
    <property type="project" value="InterPro"/>
</dbReference>
<evidence type="ECO:0000256" key="7">
    <source>
        <dbReference type="ARBA" id="ARBA00023027"/>
    </source>
</evidence>
<dbReference type="GO" id="GO:0005737">
    <property type="term" value="C:cytoplasm"/>
    <property type="evidence" value="ECO:0007669"/>
    <property type="project" value="TreeGrafter"/>
</dbReference>
<dbReference type="InterPro" id="IPR044516">
    <property type="entry name" value="UXS-like"/>
</dbReference>
<evidence type="ECO:0000256" key="11">
    <source>
        <dbReference type="ARBA" id="ARBA00023239"/>
    </source>
</evidence>
<dbReference type="PANTHER" id="PTHR43078">
    <property type="entry name" value="UDP-GLUCURONIC ACID DECARBOXYLASE-RELATED"/>
    <property type="match status" value="1"/>
</dbReference>
<evidence type="ECO:0000256" key="9">
    <source>
        <dbReference type="ARBA" id="ARBA00023136"/>
    </source>
</evidence>
<keyword evidence="4" id="KW-0210">Decarboxylase</keyword>
<keyword evidence="5" id="KW-0735">Signal-anchor</keyword>
<accession>A0A2A4YKB7</accession>
<keyword evidence="9" id="KW-0472">Membrane</keyword>
<evidence type="ECO:0000256" key="3">
    <source>
        <dbReference type="ARBA" id="ARBA00022692"/>
    </source>
</evidence>
<dbReference type="SUPFAM" id="SSF51735">
    <property type="entry name" value="NAD(P)-binding Rossmann-fold domains"/>
    <property type="match status" value="1"/>
</dbReference>
<evidence type="ECO:0000259" key="13">
    <source>
        <dbReference type="Pfam" id="PF01370"/>
    </source>
</evidence>
<evidence type="ECO:0000313" key="15">
    <source>
        <dbReference type="Proteomes" id="UP000217838"/>
    </source>
</evidence>
<dbReference type="Proteomes" id="UP000217838">
    <property type="component" value="Unassembled WGS sequence"/>
</dbReference>
<feature type="domain" description="NAD-dependent epimerase/dehydratase" evidence="13">
    <location>
        <begin position="5"/>
        <end position="245"/>
    </location>
</feature>
<dbReference type="InterPro" id="IPR036291">
    <property type="entry name" value="NAD(P)-bd_dom_sf"/>
</dbReference>
<dbReference type="CDD" id="cd05230">
    <property type="entry name" value="UGD_SDR_e"/>
    <property type="match status" value="1"/>
</dbReference>
<evidence type="ECO:0000256" key="10">
    <source>
        <dbReference type="ARBA" id="ARBA00023180"/>
    </source>
</evidence>
<dbReference type="Gene3D" id="3.40.50.720">
    <property type="entry name" value="NAD(P)-binding Rossmann-like Domain"/>
    <property type="match status" value="1"/>
</dbReference>
<comment type="subcellular location">
    <subcellularLocation>
        <location evidence="2">Golgi apparatus membrane</location>
        <topology evidence="2">Single-pass type II membrane protein</topology>
    </subcellularLocation>
    <subcellularLocation>
        <location evidence="12">Golgi apparatus</location>
        <location evidence="12">Golgi stack membrane</location>
    </subcellularLocation>
</comment>
<keyword evidence="8" id="KW-0333">Golgi apparatus</keyword>
<gene>
    <name evidence="14" type="ORF">COB11_02605</name>
</gene>
<keyword evidence="3" id="KW-0812">Transmembrane</keyword>
<sequence length="320" mass="35806">MKKKILITGGAGFLGSHLCKRCHNAGHDVICLDDLSTGSKSFIKDLLPLERFTFLNRDISAPLDQDPDLDLDLNEIYNFACPASPKFYQKDPIKTIKTSVMGAFFVCELAKKTGAKIFQASTSEVYGDPKEHPQKESYFGNVNFFGKRSCYDEGKRIAETIFFEYQNIHGVEVNIARIFNTYGPNMHPSDGRVITNLIVQALKNEPLTIYGDGSQTRSFCFVTDLIDAATSLMEHKKFKGPVNLGNPNEISILDLAKKIKSLTNASSTITCLKLPEDDPKIRRPDIALAKEHLSFSPKVSLDEGLNRTISYLEKHLENEF</sequence>
<organism evidence="14 15">
    <name type="scientific">Aerophobetes bacterium</name>
    <dbReference type="NCBI Taxonomy" id="2030807"/>
    <lineage>
        <taxon>Bacteria</taxon>
        <taxon>Candidatus Aerophobota</taxon>
    </lineage>
</organism>